<evidence type="ECO:0000256" key="7">
    <source>
        <dbReference type="RuleBase" id="RU003800"/>
    </source>
</evidence>
<dbReference type="SUPFAM" id="SSF56024">
    <property type="entry name" value="Phospholipase D/nuclease"/>
    <property type="match status" value="2"/>
</dbReference>
<evidence type="ECO:0000259" key="8">
    <source>
        <dbReference type="PROSITE" id="PS50035"/>
    </source>
</evidence>
<comment type="caution">
    <text evidence="9">The sequence shown here is derived from an EMBL/GenBank/DDBJ whole genome shotgun (WGS) entry which is preliminary data.</text>
</comment>
<dbReference type="CDD" id="cd09167">
    <property type="entry name" value="PLDc_EcPPK1_C2_like"/>
    <property type="match status" value="1"/>
</dbReference>
<reference evidence="9 10" key="1">
    <citation type="submission" date="2019-09" db="EMBL/GenBank/DDBJ databases">
        <title>Genome sequence and assembly of Taibaiella sp.</title>
        <authorList>
            <person name="Chhetri G."/>
        </authorList>
    </citation>
    <scope>NUCLEOTIDE SEQUENCE [LARGE SCALE GENOMIC DNA]</scope>
    <source>
        <strain evidence="9 10">KVB11</strain>
    </source>
</reference>
<comment type="function">
    <text evidence="7">Catalyzes the reversible transfer of the terminal phosphate of ATP to form a long-chain polyphosphate (polyP).</text>
</comment>
<evidence type="ECO:0000256" key="3">
    <source>
        <dbReference type="ARBA" id="ARBA00022741"/>
    </source>
</evidence>
<gene>
    <name evidence="9" type="primary">ppk1</name>
    <name evidence="9" type="ORF">F0919_02070</name>
</gene>
<dbReference type="InterPro" id="IPR025198">
    <property type="entry name" value="PPK_N_dom"/>
</dbReference>
<dbReference type="GO" id="GO:0008976">
    <property type="term" value="F:polyphosphate kinase activity"/>
    <property type="evidence" value="ECO:0007669"/>
    <property type="project" value="UniProtKB-EC"/>
</dbReference>
<keyword evidence="4 9" id="KW-0418">Kinase</keyword>
<dbReference type="EMBL" id="VWSH01000001">
    <property type="protein sequence ID" value="KAA5536477.1"/>
    <property type="molecule type" value="Genomic_DNA"/>
</dbReference>
<protein>
    <recommendedName>
        <fullName evidence="7">Polyphosphate kinase</fullName>
        <ecNumber evidence="7">2.7.4.1</ecNumber>
    </recommendedName>
</protein>
<keyword evidence="1 7" id="KW-0597">Phosphoprotein</keyword>
<proteinExistence type="inferred from homology"/>
<dbReference type="Pfam" id="PF02503">
    <property type="entry name" value="PP_kinase"/>
    <property type="match status" value="1"/>
</dbReference>
<keyword evidence="6" id="KW-0460">Magnesium</keyword>
<evidence type="ECO:0000256" key="4">
    <source>
        <dbReference type="ARBA" id="ARBA00022777"/>
    </source>
</evidence>
<dbReference type="InterPro" id="IPR024953">
    <property type="entry name" value="PP_kinase_middle"/>
</dbReference>
<dbReference type="GO" id="GO:0005524">
    <property type="term" value="F:ATP binding"/>
    <property type="evidence" value="ECO:0007669"/>
    <property type="project" value="UniProtKB-KW"/>
</dbReference>
<feature type="domain" description="PLD phosphodiesterase" evidence="8">
    <location>
        <begin position="572"/>
        <end position="602"/>
    </location>
</feature>
<dbReference type="InterPro" id="IPR003414">
    <property type="entry name" value="PP_kinase"/>
</dbReference>
<dbReference type="PANTHER" id="PTHR30218">
    <property type="entry name" value="POLYPHOSPHATE KINASE"/>
    <property type="match status" value="1"/>
</dbReference>
<keyword evidence="5" id="KW-0067">ATP-binding</keyword>
<comment type="catalytic activity">
    <reaction evidence="7">
        <text>[phosphate](n) + ATP = [phosphate](n+1) + ADP</text>
        <dbReference type="Rhea" id="RHEA:19573"/>
        <dbReference type="Rhea" id="RHEA-COMP:9859"/>
        <dbReference type="Rhea" id="RHEA-COMP:14280"/>
        <dbReference type="ChEBI" id="CHEBI:16838"/>
        <dbReference type="ChEBI" id="CHEBI:30616"/>
        <dbReference type="ChEBI" id="CHEBI:456216"/>
        <dbReference type="EC" id="2.7.4.1"/>
    </reaction>
</comment>
<evidence type="ECO:0000256" key="6">
    <source>
        <dbReference type="ARBA" id="ARBA00022842"/>
    </source>
</evidence>
<dbReference type="Gene3D" id="3.30.1840.10">
    <property type="entry name" value="Polyphosphate kinase middle domain"/>
    <property type="match status" value="1"/>
</dbReference>
<keyword evidence="2 7" id="KW-0808">Transferase</keyword>
<sequence length="672" mass="77804">MENRFNNRDVSWLYFNERVMLQASKTDVPLMERFRFLSIFSSNLDEFYRVRMPAIRALQQIKDENNELLLKEIDNIIKNQQQSFGQILNKELLPLLHAANIHFVYREKMPEVMMEKTKEFMLNKISAFLQLIWLSEHPNFFPESNKIYLAFACQHKSMDDVLIINIPAEECGRFYTETINGIQYIVTIDDIIKTHLAEMLNGIELQEVYSFKITRDADLELHDEFKGDIALKIEEQIAVRDFGLATRFLYDASMSASLKQKLMTAFQLQAATLVEGGAYHNLKDLSGLPLRNETFNYLPWKAKHFPLPCGSMFECLEKGDILVSVPYQSYERVLQFFNAAAIDPYVTEISITLYRIAGDSVIANALISAAKNGKQVTVFVELKARFDEANNIRWAKKMKAAGVKIIYSIPGLKVHAKVALVKRKLNDRSTYYGVFSTGNFNESTARFYTDHILLTCNNDMLREAEMLFIFLAKRRKPLINDTFGFRHLLIAQFNLQSEFLKHIEQEIQHARQGLPAAVFIKLNNLEEEVLINKLYEASAAGVKINLIVRSICRVRPGVKDLSENITVRRIVDRYLEHPRIFVFHNNGNQKTFLGSADWMNRNIYRRIEVCFPLYDNKLKQQIWKLLEMQWQDTAAAVSIDENARNIPLVAGNAPLISSQETIFNFFQNQVYE</sequence>
<evidence type="ECO:0000313" key="10">
    <source>
        <dbReference type="Proteomes" id="UP000323632"/>
    </source>
</evidence>
<evidence type="ECO:0000256" key="1">
    <source>
        <dbReference type="ARBA" id="ARBA00022553"/>
    </source>
</evidence>
<dbReference type="GO" id="GO:0006799">
    <property type="term" value="P:polyphosphate biosynthetic process"/>
    <property type="evidence" value="ECO:0007669"/>
    <property type="project" value="InterPro"/>
</dbReference>
<evidence type="ECO:0000256" key="5">
    <source>
        <dbReference type="ARBA" id="ARBA00022840"/>
    </source>
</evidence>
<organism evidence="9 10">
    <name type="scientific">Taibaiella lutea</name>
    <dbReference type="NCBI Taxonomy" id="2608001"/>
    <lineage>
        <taxon>Bacteria</taxon>
        <taxon>Pseudomonadati</taxon>
        <taxon>Bacteroidota</taxon>
        <taxon>Chitinophagia</taxon>
        <taxon>Chitinophagales</taxon>
        <taxon>Chitinophagaceae</taxon>
        <taxon>Taibaiella</taxon>
    </lineage>
</organism>
<keyword evidence="3" id="KW-0547">Nucleotide-binding</keyword>
<dbReference type="Proteomes" id="UP000323632">
    <property type="component" value="Unassembled WGS sequence"/>
</dbReference>
<dbReference type="InterPro" id="IPR041108">
    <property type="entry name" value="PP_kinase_C_1"/>
</dbReference>
<dbReference type="Pfam" id="PF13089">
    <property type="entry name" value="PP_kinase_N"/>
    <property type="match status" value="1"/>
</dbReference>
<dbReference type="Pfam" id="PF17941">
    <property type="entry name" value="PP_kinase_C_1"/>
    <property type="match status" value="1"/>
</dbReference>
<dbReference type="NCBIfam" id="NF003917">
    <property type="entry name" value="PRK05443.1-1"/>
    <property type="match status" value="1"/>
</dbReference>
<dbReference type="CDD" id="cd09164">
    <property type="entry name" value="PLDc_EcPPK1_C1_like"/>
    <property type="match status" value="1"/>
</dbReference>
<comment type="PTM">
    <text evidence="7">An intermediate of this reaction is the autophosphorylated ppk in which a phosphate is covalently linked to a histidine residue through a N-P bond.</text>
</comment>
<dbReference type="AlphaFoldDB" id="A0A5M6CN45"/>
<dbReference type="Gene3D" id="1.20.58.310">
    <property type="entry name" value="Polyphosphate kinase N-terminal domain"/>
    <property type="match status" value="1"/>
</dbReference>
<keyword evidence="10" id="KW-1185">Reference proteome</keyword>
<comment type="similarity">
    <text evidence="7">Belongs to the polyphosphate kinase 1 (PPK1) family.</text>
</comment>
<dbReference type="GO" id="GO:0009358">
    <property type="term" value="C:polyphosphate kinase complex"/>
    <property type="evidence" value="ECO:0007669"/>
    <property type="project" value="InterPro"/>
</dbReference>
<dbReference type="PIRSF" id="PIRSF015589">
    <property type="entry name" value="PP_kinase"/>
    <property type="match status" value="1"/>
</dbReference>
<dbReference type="PANTHER" id="PTHR30218:SF0">
    <property type="entry name" value="POLYPHOSPHATE KINASE"/>
    <property type="match status" value="1"/>
</dbReference>
<dbReference type="InterPro" id="IPR001736">
    <property type="entry name" value="PLipase_D/transphosphatidylase"/>
</dbReference>
<dbReference type="Pfam" id="PF13090">
    <property type="entry name" value="PP_kinase_C"/>
    <property type="match status" value="1"/>
</dbReference>
<evidence type="ECO:0000256" key="2">
    <source>
        <dbReference type="ARBA" id="ARBA00022679"/>
    </source>
</evidence>
<dbReference type="InterPro" id="IPR036830">
    <property type="entry name" value="PP_kinase_middle_dom_sf"/>
</dbReference>
<dbReference type="SUPFAM" id="SSF140356">
    <property type="entry name" value="PPK N-terminal domain-like"/>
    <property type="match status" value="1"/>
</dbReference>
<dbReference type="SUPFAM" id="SSF143724">
    <property type="entry name" value="PHP14-like"/>
    <property type="match status" value="1"/>
</dbReference>
<dbReference type="NCBIfam" id="TIGR03705">
    <property type="entry name" value="poly_P_kin"/>
    <property type="match status" value="1"/>
</dbReference>
<evidence type="ECO:0000313" key="9">
    <source>
        <dbReference type="EMBL" id="KAA5536477.1"/>
    </source>
</evidence>
<name>A0A5M6CN45_9BACT</name>
<dbReference type="Gene3D" id="3.30.870.10">
    <property type="entry name" value="Endonuclease Chain A"/>
    <property type="match status" value="2"/>
</dbReference>
<accession>A0A5M6CN45</accession>
<dbReference type="InterPro" id="IPR025200">
    <property type="entry name" value="PPK_C_dom2"/>
</dbReference>
<dbReference type="InterPro" id="IPR036832">
    <property type="entry name" value="PPK_N_dom_sf"/>
</dbReference>
<dbReference type="RefSeq" id="WP_150031050.1">
    <property type="nucleotide sequence ID" value="NZ_VWSH01000001.1"/>
</dbReference>
<dbReference type="PROSITE" id="PS50035">
    <property type="entry name" value="PLD"/>
    <property type="match status" value="1"/>
</dbReference>
<dbReference type="EC" id="2.7.4.1" evidence="7"/>